<evidence type="ECO:0000256" key="6">
    <source>
        <dbReference type="ARBA" id="ARBA00023242"/>
    </source>
</evidence>
<protein>
    <recommendedName>
        <fullName evidence="8">Auxin response factor</fullName>
    </recommendedName>
</protein>
<comment type="subunit">
    <text evidence="8">Homodimers and heterodimers.</text>
</comment>
<name>A0AAN9HSJ8_CROPI</name>
<dbReference type="PANTHER" id="PTHR31384">
    <property type="entry name" value="AUXIN RESPONSE FACTOR 4-RELATED"/>
    <property type="match status" value="1"/>
</dbReference>
<evidence type="ECO:0000256" key="9">
    <source>
        <dbReference type="SAM" id="MobiDB-lite"/>
    </source>
</evidence>
<organism evidence="11 12">
    <name type="scientific">Crotalaria pallida</name>
    <name type="common">Smooth rattlebox</name>
    <name type="synonym">Crotalaria striata</name>
    <dbReference type="NCBI Taxonomy" id="3830"/>
    <lineage>
        <taxon>Eukaryota</taxon>
        <taxon>Viridiplantae</taxon>
        <taxon>Streptophyta</taxon>
        <taxon>Embryophyta</taxon>
        <taxon>Tracheophyta</taxon>
        <taxon>Spermatophyta</taxon>
        <taxon>Magnoliopsida</taxon>
        <taxon>eudicotyledons</taxon>
        <taxon>Gunneridae</taxon>
        <taxon>Pentapetalae</taxon>
        <taxon>rosids</taxon>
        <taxon>fabids</taxon>
        <taxon>Fabales</taxon>
        <taxon>Fabaceae</taxon>
        <taxon>Papilionoideae</taxon>
        <taxon>50 kb inversion clade</taxon>
        <taxon>genistoids sensu lato</taxon>
        <taxon>core genistoids</taxon>
        <taxon>Crotalarieae</taxon>
        <taxon>Crotalaria</taxon>
    </lineage>
</organism>
<feature type="region of interest" description="Disordered" evidence="9">
    <location>
        <begin position="1"/>
        <end position="50"/>
    </location>
</feature>
<comment type="similarity">
    <text evidence="2 8">Belongs to the ARF family.</text>
</comment>
<comment type="function">
    <text evidence="8">Auxin response factors (ARFs) are transcriptional factors that bind specifically to the DNA sequence 5'-TGTCTC-3' found in the auxin-responsive promoter elements (AuxREs).</text>
</comment>
<dbReference type="GO" id="GO:0003677">
    <property type="term" value="F:DNA binding"/>
    <property type="evidence" value="ECO:0007669"/>
    <property type="project" value="UniProtKB-KW"/>
</dbReference>
<sequence length="748" mass="81949">MGLIDLNTTEDDEVETLSSSSSSSHSGISTCASALPSSAPPPPPPLPLPPPPPSSVCLELWHACAGPMISLPKKGSVVVYFPQGHFEQQAQDFPITAYNNNNNNINISPHVFCRVLDVKLHAEEGSDEVYCQLLLVPESEQVEQNLREGVIDADGEEEEAEAAVKSTTPHMFCKTLTASDTSTHGGFSVPRRAAEDCFPPLDYSQQRPSQELVAKDLHGLEWRFRHIYRGQPRRHLLTTGWSAFVNKKKLVSGDAVLFLRGEDGELRLGIRRAAQLKSGTFAVPSSLQLNPSSLMEVINALSTRCAFSVCYNPRVSSSEFIIPLHKFSKSFDCSYSVGMRFRMRFETEDAAERRFTGLIAGISDVDPVRWPGSKWRCLLVRWDDIEAARHNRVSPWEIEPSGSASTSSNLMAASLKRSRIGLNSGKLEFPVPNGIGASDFGESSRFRKVLQGQEMFGVNTPYDGINAQSPRISELGRCYPGSNCSGIAATGNDVRIPQVNSDFSSNGIGFGESFRFQKVLQGQEILPSQPYGRALSIDEARGNGRFGLFDGYHQMLSSRNGWSPHVHDNSSHLHASVPSGQVSSPSSVLMFQQANNPVLHCDYNNKHNQEGKTNYRGAYAPEVKSGISASSSSVEPIYPGRAQEATNSFGRFNLQNQVGVSRPHDSVPALRGNQEMVSSCKNSCRLFGFSLTEDTHIASKEADPSMMNRQMNSGPASFTRPVEDEFHPSHSLRSKAVGSNCIKGVLQY</sequence>
<dbReference type="GO" id="GO:0006355">
    <property type="term" value="P:regulation of DNA-templated transcription"/>
    <property type="evidence" value="ECO:0007669"/>
    <property type="project" value="InterPro"/>
</dbReference>
<dbReference type="FunFam" id="2.40.330.10:FF:000001">
    <property type="entry name" value="Auxin response factor"/>
    <property type="match status" value="1"/>
</dbReference>
<keyword evidence="5 8" id="KW-0804">Transcription</keyword>
<dbReference type="GO" id="GO:0005634">
    <property type="term" value="C:nucleus"/>
    <property type="evidence" value="ECO:0007669"/>
    <property type="project" value="UniProtKB-SubCell"/>
</dbReference>
<proteinExistence type="inferred from homology"/>
<dbReference type="AlphaFoldDB" id="A0AAN9HSJ8"/>
<keyword evidence="6 8" id="KW-0539">Nucleus</keyword>
<dbReference type="Gene3D" id="2.30.30.1040">
    <property type="match status" value="1"/>
</dbReference>
<evidence type="ECO:0000256" key="3">
    <source>
        <dbReference type="ARBA" id="ARBA00023015"/>
    </source>
</evidence>
<dbReference type="InterPro" id="IPR003340">
    <property type="entry name" value="B3_DNA-bd"/>
</dbReference>
<dbReference type="InterPro" id="IPR044835">
    <property type="entry name" value="ARF_plant"/>
</dbReference>
<evidence type="ECO:0000313" key="12">
    <source>
        <dbReference type="Proteomes" id="UP001372338"/>
    </source>
</evidence>
<evidence type="ECO:0000256" key="7">
    <source>
        <dbReference type="ARBA" id="ARBA00023294"/>
    </source>
</evidence>
<evidence type="ECO:0000256" key="5">
    <source>
        <dbReference type="ARBA" id="ARBA00023163"/>
    </source>
</evidence>
<evidence type="ECO:0000256" key="4">
    <source>
        <dbReference type="ARBA" id="ARBA00023125"/>
    </source>
</evidence>
<dbReference type="InterPro" id="IPR015300">
    <property type="entry name" value="DNA-bd_pseudobarrel_sf"/>
</dbReference>
<reference evidence="11 12" key="1">
    <citation type="submission" date="2024-01" db="EMBL/GenBank/DDBJ databases">
        <title>The genomes of 5 underutilized Papilionoideae crops provide insights into root nodulation and disease resistanc.</title>
        <authorList>
            <person name="Yuan L."/>
        </authorList>
    </citation>
    <scope>NUCLEOTIDE SEQUENCE [LARGE SCALE GENOMIC DNA]</scope>
    <source>
        <strain evidence="11">ZHUSHIDOU_FW_LH</strain>
        <tissue evidence="11">Leaf</tissue>
    </source>
</reference>
<dbReference type="Gene3D" id="2.40.330.10">
    <property type="entry name" value="DNA-binding pseudobarrel domain"/>
    <property type="match status" value="1"/>
</dbReference>
<comment type="subcellular location">
    <subcellularLocation>
        <location evidence="1 8">Nucleus</location>
    </subcellularLocation>
</comment>
<accession>A0AAN9HSJ8</accession>
<dbReference type="SMART" id="SM01019">
    <property type="entry name" value="B3"/>
    <property type="match status" value="1"/>
</dbReference>
<feature type="domain" description="TF-B3" evidence="10">
    <location>
        <begin position="172"/>
        <end position="274"/>
    </location>
</feature>
<keyword evidence="7 8" id="KW-0927">Auxin signaling pathway</keyword>
<evidence type="ECO:0000256" key="8">
    <source>
        <dbReference type="RuleBase" id="RU004561"/>
    </source>
</evidence>
<evidence type="ECO:0000256" key="1">
    <source>
        <dbReference type="ARBA" id="ARBA00004123"/>
    </source>
</evidence>
<dbReference type="Pfam" id="PF06507">
    <property type="entry name" value="ARF_AD"/>
    <property type="match status" value="1"/>
</dbReference>
<gene>
    <name evidence="11" type="ORF">RIF29_41305</name>
</gene>
<dbReference type="Pfam" id="PF02362">
    <property type="entry name" value="B3"/>
    <property type="match status" value="1"/>
</dbReference>
<dbReference type="PANTHER" id="PTHR31384:SF5">
    <property type="entry name" value="AUXIN RESPONSE FACTOR 3"/>
    <property type="match status" value="1"/>
</dbReference>
<dbReference type="Proteomes" id="UP001372338">
    <property type="component" value="Unassembled WGS sequence"/>
</dbReference>
<dbReference type="InterPro" id="IPR010525">
    <property type="entry name" value="ARF_dom"/>
</dbReference>
<dbReference type="SUPFAM" id="SSF101936">
    <property type="entry name" value="DNA-binding pseudobarrel domain"/>
    <property type="match status" value="1"/>
</dbReference>
<dbReference type="CDD" id="cd10017">
    <property type="entry name" value="B3_DNA"/>
    <property type="match status" value="1"/>
</dbReference>
<dbReference type="EMBL" id="JAYWIO010000008">
    <property type="protein sequence ID" value="KAK7246437.1"/>
    <property type="molecule type" value="Genomic_DNA"/>
</dbReference>
<evidence type="ECO:0000313" key="11">
    <source>
        <dbReference type="EMBL" id="KAK7246437.1"/>
    </source>
</evidence>
<comment type="caution">
    <text evidence="11">The sequence shown here is derived from an EMBL/GenBank/DDBJ whole genome shotgun (WGS) entry which is preliminary data.</text>
</comment>
<dbReference type="GO" id="GO:0009734">
    <property type="term" value="P:auxin-activated signaling pathway"/>
    <property type="evidence" value="ECO:0007669"/>
    <property type="project" value="UniProtKB-KW"/>
</dbReference>
<dbReference type="PROSITE" id="PS50863">
    <property type="entry name" value="B3"/>
    <property type="match status" value="1"/>
</dbReference>
<evidence type="ECO:0000256" key="2">
    <source>
        <dbReference type="ARBA" id="ARBA00007853"/>
    </source>
</evidence>
<keyword evidence="4 8" id="KW-0238">DNA-binding</keyword>
<keyword evidence="12" id="KW-1185">Reference proteome</keyword>
<evidence type="ECO:0000259" key="10">
    <source>
        <dbReference type="PROSITE" id="PS50863"/>
    </source>
</evidence>
<feature type="compositionally biased region" description="Pro residues" evidence="9">
    <location>
        <begin position="38"/>
        <end position="50"/>
    </location>
</feature>
<feature type="compositionally biased region" description="Low complexity" evidence="9">
    <location>
        <begin position="18"/>
        <end position="37"/>
    </location>
</feature>
<keyword evidence="3 8" id="KW-0805">Transcription regulation</keyword>
<dbReference type="FunFam" id="2.30.30.1040:FF:000001">
    <property type="entry name" value="Auxin response factor"/>
    <property type="match status" value="1"/>
</dbReference>